<dbReference type="PROSITE" id="PS50929">
    <property type="entry name" value="ABC_TM1F"/>
    <property type="match status" value="2"/>
</dbReference>
<keyword evidence="2" id="KW-0813">Transport</keyword>
<keyword evidence="13" id="KW-1185">Reference proteome</keyword>
<reference evidence="12" key="1">
    <citation type="submission" date="2022-01" db="EMBL/GenBank/DDBJ databases">
        <authorList>
            <person name="King R."/>
        </authorList>
    </citation>
    <scope>NUCLEOTIDE SEQUENCE</scope>
</reference>
<dbReference type="InterPro" id="IPR027417">
    <property type="entry name" value="P-loop_NTPase"/>
</dbReference>
<dbReference type="CDD" id="cd18579">
    <property type="entry name" value="ABC_6TM_ABCC_D1"/>
    <property type="match status" value="1"/>
</dbReference>
<feature type="domain" description="ABC transmembrane type-1" evidence="11">
    <location>
        <begin position="682"/>
        <end position="983"/>
    </location>
</feature>
<feature type="transmembrane region" description="Helical" evidence="9">
    <location>
        <begin position="681"/>
        <end position="702"/>
    </location>
</feature>
<dbReference type="Gene3D" id="1.20.1560.10">
    <property type="entry name" value="ABC transporter type 1, transmembrane domain"/>
    <property type="match status" value="2"/>
</dbReference>
<accession>A0A9N9TFP0</accession>
<keyword evidence="7 9" id="KW-1133">Transmembrane helix</keyword>
<name>A0A9N9TFP0_PHYSR</name>
<feature type="transmembrane region" description="Helical" evidence="9">
    <location>
        <begin position="309"/>
        <end position="337"/>
    </location>
</feature>
<feature type="domain" description="ABC transporter" evidence="10">
    <location>
        <begin position="403"/>
        <end position="624"/>
    </location>
</feature>
<evidence type="ECO:0000256" key="9">
    <source>
        <dbReference type="SAM" id="Phobius"/>
    </source>
</evidence>
<sequence>MDSNKRNKKEKNPRVKASVLSLITFFYTFSLFRKGRKKTLEDEDIYEIPAWLSSEKLGNELEDTWLAQKKNSENPSLATAIFKSFGKGFLLLGVVQLAVKTVIIFIKPKALSKVVAYFEPNQKEISNNDLYTYAAILIGLNIFSTIYNHNFQQFQTELTIRVRTAVSALIFRKALKLDPHTLSNITMGKIVTLITKDVLAFDSALGFLNDMWIGVIHITAITYIIYNRIGGSVFGGIGFYLFIIPLQLFVGRRVSQKRTLAAKKTDNRLQLTAVTIKNIKTIKMYSWENFFHKGLDALRKSEISYLTPVYYLKAVVLIVASIAGNLTFFLMLITYIWTGHFTDAETIYYIQDCYASLKSYIQVSIPIGIAQCSDLHASLKRITDFLMADELTKRRTDAPLPRVLMKNVSSTINDTEVLKDVSLQVEKGVLLITGNMGSGKSSIIKTLLGECKVTGGQMVLDGTVSYASEEPWLFPSTIRQNILFGQAYNEKRYNEVLEACALTVDIKKLDKGDMTLVGDRGINFSKGQQARINLARAVYRNSDIYLIDDCLSSLDSRVNGYVFKKCILEFLQDKIVILVSNNINHAKLTYGKSILYVDCGRTLSLDDQKKGLDKRITYYIDDIDLNYFNDDSALNKEEIIDEADETTELIQKQQKIEKQLYHENKEAGKVKLGIYLRYYKYAGGIIMLVILAVIFIVTQAAFSFSEKALSWWVNNEPIVTNLIQNNQTNTTEYHDAIGKRNYLVNIYSVTILATLVLMIIRVYLNFYFALRASKNVHKKMANSVVNAYMTFFDKHLVGNIINRFSKDMSTMDETIPTNTYEIFRNTLAFVGILYLIVSVNTIFIIPTILLIVKLLIIQRFYLPTGRGVKRLEASSRSPMIGYLNAALEGLPVVRAYEKQSLLITEFDKHQDHFTSASYMVTCTGRFFSFNLDMVSTVFSAAVVIKFLFFKESEAGDVGLAISQAMMLTGLVQWLFKNYTDLENNMTGVERIMEYTDIEKEDRTKGEKFESWQINGKIQYKNVSLIYDTTKQKVLKNLNFEIKPKERVGIVGRTGAGKSSIISTLFRLYDIQGNILIDDVDTKRLSLEFLRSNMAIIPQDPILFSGTIRSNLDPKGNHADSELWKAIEKVNLKTLFLSLDEKITENGSNYSSGQRQLICLARALVSKNKIIVLDEATSNMDPETCNLIQTTIKQNFSGCTVLTIAHRLNTVADCDRVMVIDHGEIIEFDTPSALKANKEGIFYNMIQHSGIHD</sequence>
<dbReference type="GO" id="GO:0140359">
    <property type="term" value="F:ABC-type transporter activity"/>
    <property type="evidence" value="ECO:0007669"/>
    <property type="project" value="InterPro"/>
</dbReference>
<evidence type="ECO:0000256" key="7">
    <source>
        <dbReference type="ARBA" id="ARBA00022989"/>
    </source>
</evidence>
<keyword evidence="5" id="KW-0547">Nucleotide-binding</keyword>
<dbReference type="InterPro" id="IPR050173">
    <property type="entry name" value="ABC_transporter_C-like"/>
</dbReference>
<comment type="subcellular location">
    <subcellularLocation>
        <location evidence="1">Membrane</location>
        <topology evidence="1">Multi-pass membrane protein</topology>
    </subcellularLocation>
</comment>
<dbReference type="EMBL" id="OU900094">
    <property type="protein sequence ID" value="CAG9854241.1"/>
    <property type="molecule type" value="Genomic_DNA"/>
</dbReference>
<evidence type="ECO:0000256" key="6">
    <source>
        <dbReference type="ARBA" id="ARBA00022840"/>
    </source>
</evidence>
<dbReference type="InterPro" id="IPR003593">
    <property type="entry name" value="AAA+_ATPase"/>
</dbReference>
<evidence type="ECO:0000259" key="11">
    <source>
        <dbReference type="PROSITE" id="PS50929"/>
    </source>
</evidence>
<dbReference type="PANTHER" id="PTHR24223:SF448">
    <property type="entry name" value="FI20146P1-RELATED"/>
    <property type="match status" value="1"/>
</dbReference>
<dbReference type="CDD" id="cd03244">
    <property type="entry name" value="ABCC_MRP_domain2"/>
    <property type="match status" value="1"/>
</dbReference>
<dbReference type="Proteomes" id="UP001153712">
    <property type="component" value="Chromosome 1"/>
</dbReference>
<feature type="transmembrane region" description="Helical" evidence="9">
    <location>
        <begin position="742"/>
        <end position="764"/>
    </location>
</feature>
<feature type="transmembrane region" description="Helical" evidence="9">
    <location>
        <begin position="130"/>
        <end position="147"/>
    </location>
</feature>
<gene>
    <name evidence="12" type="ORF">PHYEVI_LOCUS705</name>
</gene>
<dbReference type="OrthoDB" id="6500128at2759"/>
<dbReference type="CDD" id="cd18580">
    <property type="entry name" value="ABC_6TM_ABCC_D2"/>
    <property type="match status" value="1"/>
</dbReference>
<dbReference type="InterPro" id="IPR036640">
    <property type="entry name" value="ABC1_TM_sf"/>
</dbReference>
<evidence type="ECO:0000256" key="2">
    <source>
        <dbReference type="ARBA" id="ARBA00022448"/>
    </source>
</evidence>
<proteinExistence type="predicted"/>
<feature type="domain" description="ABC transporter" evidence="10">
    <location>
        <begin position="1017"/>
        <end position="1246"/>
    </location>
</feature>
<dbReference type="FunFam" id="1.20.1560.10:FF:000006">
    <property type="entry name" value="ATP-binding cassette, sub-family C (CFTR/MRP), member 9"/>
    <property type="match status" value="1"/>
</dbReference>
<keyword evidence="6" id="KW-0067">ATP-binding</keyword>
<dbReference type="FunFam" id="3.40.50.300:FF:000163">
    <property type="entry name" value="Multidrug resistance-associated protein member 4"/>
    <property type="match status" value="1"/>
</dbReference>
<dbReference type="PANTHER" id="PTHR24223">
    <property type="entry name" value="ATP-BINDING CASSETTE SUB-FAMILY C"/>
    <property type="match status" value="1"/>
</dbReference>
<organism evidence="12 13">
    <name type="scientific">Phyllotreta striolata</name>
    <name type="common">Striped flea beetle</name>
    <name type="synonym">Crioceris striolata</name>
    <dbReference type="NCBI Taxonomy" id="444603"/>
    <lineage>
        <taxon>Eukaryota</taxon>
        <taxon>Metazoa</taxon>
        <taxon>Ecdysozoa</taxon>
        <taxon>Arthropoda</taxon>
        <taxon>Hexapoda</taxon>
        <taxon>Insecta</taxon>
        <taxon>Pterygota</taxon>
        <taxon>Neoptera</taxon>
        <taxon>Endopterygota</taxon>
        <taxon>Coleoptera</taxon>
        <taxon>Polyphaga</taxon>
        <taxon>Cucujiformia</taxon>
        <taxon>Chrysomeloidea</taxon>
        <taxon>Chrysomelidae</taxon>
        <taxon>Galerucinae</taxon>
        <taxon>Alticini</taxon>
        <taxon>Phyllotreta</taxon>
    </lineage>
</organism>
<dbReference type="InterPro" id="IPR017871">
    <property type="entry name" value="ABC_transporter-like_CS"/>
</dbReference>
<feature type="transmembrane region" description="Helical" evidence="9">
    <location>
        <begin position="89"/>
        <end position="110"/>
    </location>
</feature>
<dbReference type="InterPro" id="IPR011527">
    <property type="entry name" value="ABC1_TM_dom"/>
</dbReference>
<evidence type="ECO:0000313" key="13">
    <source>
        <dbReference type="Proteomes" id="UP001153712"/>
    </source>
</evidence>
<dbReference type="SMART" id="SM00382">
    <property type="entry name" value="AAA"/>
    <property type="match status" value="2"/>
</dbReference>
<dbReference type="FunFam" id="3.40.50.300:FF:000973">
    <property type="entry name" value="Multidrug resistance-associated protein 4"/>
    <property type="match status" value="1"/>
</dbReference>
<dbReference type="Pfam" id="PF00005">
    <property type="entry name" value="ABC_tran"/>
    <property type="match status" value="2"/>
</dbReference>
<feature type="transmembrane region" description="Helical" evidence="9">
    <location>
        <begin position="15"/>
        <end position="32"/>
    </location>
</feature>
<keyword evidence="8 9" id="KW-0472">Membrane</keyword>
<dbReference type="GO" id="GO:0005524">
    <property type="term" value="F:ATP binding"/>
    <property type="evidence" value="ECO:0007669"/>
    <property type="project" value="UniProtKB-KW"/>
</dbReference>
<evidence type="ECO:0000313" key="12">
    <source>
        <dbReference type="EMBL" id="CAG9854241.1"/>
    </source>
</evidence>
<evidence type="ECO:0000256" key="8">
    <source>
        <dbReference type="ARBA" id="ARBA00023136"/>
    </source>
</evidence>
<dbReference type="SUPFAM" id="SSF52540">
    <property type="entry name" value="P-loop containing nucleoside triphosphate hydrolases"/>
    <property type="match status" value="2"/>
</dbReference>
<protein>
    <submittedName>
        <fullName evidence="12">Uncharacterized protein</fullName>
    </submittedName>
</protein>
<dbReference type="Gene3D" id="3.40.50.300">
    <property type="entry name" value="P-loop containing nucleotide triphosphate hydrolases"/>
    <property type="match status" value="2"/>
</dbReference>
<dbReference type="InterPro" id="IPR044746">
    <property type="entry name" value="ABCC_6TM_D1"/>
</dbReference>
<dbReference type="PROSITE" id="PS00211">
    <property type="entry name" value="ABC_TRANSPORTER_1"/>
    <property type="match status" value="2"/>
</dbReference>
<dbReference type="SUPFAM" id="SSF90123">
    <property type="entry name" value="ABC transporter transmembrane region"/>
    <property type="match status" value="2"/>
</dbReference>
<feature type="transmembrane region" description="Helical" evidence="9">
    <location>
        <begin position="232"/>
        <end position="250"/>
    </location>
</feature>
<dbReference type="AlphaFoldDB" id="A0A9N9TFP0"/>
<dbReference type="InterPro" id="IPR044726">
    <property type="entry name" value="ABCC_6TM_D2"/>
</dbReference>
<dbReference type="CDD" id="cd03250">
    <property type="entry name" value="ABCC_MRP_domain1"/>
    <property type="match status" value="1"/>
</dbReference>
<dbReference type="FunFam" id="1.20.1560.10:FF:000014">
    <property type="entry name" value="Multidrug resistance-associated protein member 4"/>
    <property type="match status" value="1"/>
</dbReference>
<keyword evidence="4" id="KW-0677">Repeat</keyword>
<evidence type="ECO:0000256" key="1">
    <source>
        <dbReference type="ARBA" id="ARBA00004141"/>
    </source>
</evidence>
<dbReference type="Pfam" id="PF00664">
    <property type="entry name" value="ABC_membrane"/>
    <property type="match status" value="2"/>
</dbReference>
<dbReference type="GO" id="GO:0016887">
    <property type="term" value="F:ATP hydrolysis activity"/>
    <property type="evidence" value="ECO:0007669"/>
    <property type="project" value="InterPro"/>
</dbReference>
<keyword evidence="3 9" id="KW-0812">Transmembrane</keyword>
<evidence type="ECO:0000259" key="10">
    <source>
        <dbReference type="PROSITE" id="PS50893"/>
    </source>
</evidence>
<feature type="transmembrane region" description="Helical" evidence="9">
    <location>
        <begin position="832"/>
        <end position="856"/>
    </location>
</feature>
<evidence type="ECO:0000256" key="5">
    <source>
        <dbReference type="ARBA" id="ARBA00022741"/>
    </source>
</evidence>
<dbReference type="PROSITE" id="PS50893">
    <property type="entry name" value="ABC_TRANSPORTER_2"/>
    <property type="match status" value="2"/>
</dbReference>
<feature type="domain" description="ABC transmembrane type-1" evidence="11">
    <location>
        <begin position="108"/>
        <end position="337"/>
    </location>
</feature>
<dbReference type="InterPro" id="IPR003439">
    <property type="entry name" value="ABC_transporter-like_ATP-bd"/>
</dbReference>
<evidence type="ECO:0000256" key="4">
    <source>
        <dbReference type="ARBA" id="ARBA00022737"/>
    </source>
</evidence>
<dbReference type="GO" id="GO:0016020">
    <property type="term" value="C:membrane"/>
    <property type="evidence" value="ECO:0007669"/>
    <property type="project" value="UniProtKB-SubCell"/>
</dbReference>
<evidence type="ECO:0000256" key="3">
    <source>
        <dbReference type="ARBA" id="ARBA00022692"/>
    </source>
</evidence>